<gene>
    <name evidence="2" type="ORF">OG477_42455</name>
</gene>
<name>A0AAU1IBJ2_9ACTN</name>
<feature type="compositionally biased region" description="Basic and acidic residues" evidence="1">
    <location>
        <begin position="335"/>
        <end position="345"/>
    </location>
</feature>
<feature type="compositionally biased region" description="Basic and acidic residues" evidence="1">
    <location>
        <begin position="685"/>
        <end position="695"/>
    </location>
</feature>
<feature type="compositionally biased region" description="Basic and acidic residues" evidence="1">
    <location>
        <begin position="727"/>
        <end position="738"/>
    </location>
</feature>
<organism evidence="2">
    <name type="scientific">Streptomyces sp. NBC_00180</name>
    <dbReference type="NCBI Taxonomy" id="2903632"/>
    <lineage>
        <taxon>Bacteria</taxon>
        <taxon>Bacillati</taxon>
        <taxon>Actinomycetota</taxon>
        <taxon>Actinomycetes</taxon>
        <taxon>Kitasatosporales</taxon>
        <taxon>Streptomycetaceae</taxon>
        <taxon>Streptomyces</taxon>
    </lineage>
</organism>
<evidence type="ECO:0000313" key="2">
    <source>
        <dbReference type="EMBL" id="WTP91520.1"/>
    </source>
</evidence>
<dbReference type="EMBL" id="CP108140">
    <property type="protein sequence ID" value="WTP91520.1"/>
    <property type="molecule type" value="Genomic_DNA"/>
</dbReference>
<feature type="region of interest" description="Disordered" evidence="1">
    <location>
        <begin position="608"/>
        <end position="738"/>
    </location>
</feature>
<proteinExistence type="predicted"/>
<accession>A0AAU1IBJ2</accession>
<evidence type="ECO:0000256" key="1">
    <source>
        <dbReference type="SAM" id="MobiDB-lite"/>
    </source>
</evidence>
<reference evidence="2" key="1">
    <citation type="submission" date="2022-10" db="EMBL/GenBank/DDBJ databases">
        <title>The complete genomes of actinobacterial strains from the NBC collection.</title>
        <authorList>
            <person name="Joergensen T.S."/>
            <person name="Alvarez Arevalo M."/>
            <person name="Sterndorff E.B."/>
            <person name="Faurdal D."/>
            <person name="Vuksanovic O."/>
            <person name="Mourched A.-S."/>
            <person name="Charusanti P."/>
            <person name="Shaw S."/>
            <person name="Blin K."/>
            <person name="Weber T."/>
        </authorList>
    </citation>
    <scope>NUCLEOTIDE SEQUENCE</scope>
    <source>
        <strain evidence="2">NBC 00180</strain>
    </source>
</reference>
<feature type="region of interest" description="Disordered" evidence="1">
    <location>
        <begin position="528"/>
        <end position="548"/>
    </location>
</feature>
<feature type="region of interest" description="Disordered" evidence="1">
    <location>
        <begin position="307"/>
        <end position="345"/>
    </location>
</feature>
<feature type="compositionally biased region" description="Basic and acidic residues" evidence="1">
    <location>
        <begin position="631"/>
        <end position="642"/>
    </location>
</feature>
<dbReference type="AlphaFoldDB" id="A0AAU1IBJ2"/>
<sequence length="738" mass="83118">MELDPARLPDVFKVTNAAFKVWEENPYIMPDFRDILRELTESFGCKDVQKAFVEYCQANRIDPGPDIKLAVYEDLKAKIKTKAASQGLNPRSVQMVHLSRQRKEELGVRTDYLNWAGGEHDKYTDKITAAHGALQAKTSRSPQDLRDFTGESAAAKAARSLQDQLYHMDEFIVALARHIAASAGESPKCASWNIGENPGLTLYDAFVSAKATATPQGGTWSGLSEVVQREVLTALYDLKEELEKQQPLDLADWIGWYAEMVALMEPIFQSVYPASGLRDECLLQLDAAALLEYEFAAQSMALEDDEAAPLPDLPQPAQEERKRRAKARGKGYADPSRDKEFDREFEKHPKKNRDWVVTFRPTDREREQYFLGIIDPAPKGPHGQEAILTWGCDYATDRERGFVICEEKIYIFTLDAAFTRKKNGSLEYVNKITPALWENAPAEDGDVSQYCLIHHSSMSLGADVLAAGTLVFDDVGYIISVTDKSGHYVPGENATTRGTLWLQAKKLIGPETSIKLHEIEPKLKQKELARDRSKASRAHHRDLEEKLQKKAAERRVMAARKLKPEEYAEYEKAYAEYQKKYDAWSEGYAQASLKAEGLGDDEAAGILAGVGEQPEPPPPPLDPGEEGVYEGMKEEKEEKKEEEKEEKEEERPYRSLPSSRARDRRRDAVTLTNTGFMLRSTPPSTRDDSPPDTRDASPGTPPKKPEKKKGSGKFNIRILTGKKNKKKKEEEEEKKKKD</sequence>
<protein>
    <submittedName>
        <fullName evidence="2">Uncharacterized protein</fullName>
    </submittedName>
</protein>